<feature type="active site" description="Charge relay system" evidence="7">
    <location>
        <position position="483"/>
    </location>
</feature>
<keyword evidence="2" id="KW-0165">Cleavage on pair of basic residues</keyword>
<protein>
    <submittedName>
        <fullName evidence="10">Oidioi.mRNA.OKI2018_I69.chr1.g2415.t1.cds</fullName>
    </submittedName>
</protein>
<feature type="signal peptide" evidence="8">
    <location>
        <begin position="1"/>
        <end position="16"/>
    </location>
</feature>
<dbReference type="InterPro" id="IPR008979">
    <property type="entry name" value="Galactose-bd-like_sf"/>
</dbReference>
<evidence type="ECO:0000256" key="8">
    <source>
        <dbReference type="SAM" id="SignalP"/>
    </source>
</evidence>
<dbReference type="Proteomes" id="UP001158576">
    <property type="component" value="Chromosome 1"/>
</dbReference>
<dbReference type="PROSITE" id="PS51829">
    <property type="entry name" value="P_HOMO_B"/>
    <property type="match status" value="1"/>
</dbReference>
<dbReference type="Gene3D" id="3.40.50.200">
    <property type="entry name" value="Peptidase S8/S53 domain"/>
    <property type="match status" value="1"/>
</dbReference>
<dbReference type="Pfam" id="PF00082">
    <property type="entry name" value="Peptidase_S8"/>
    <property type="match status" value="1"/>
</dbReference>
<organism evidence="10 11">
    <name type="scientific">Oikopleura dioica</name>
    <name type="common">Tunicate</name>
    <dbReference type="NCBI Taxonomy" id="34765"/>
    <lineage>
        <taxon>Eukaryota</taxon>
        <taxon>Metazoa</taxon>
        <taxon>Chordata</taxon>
        <taxon>Tunicata</taxon>
        <taxon>Appendicularia</taxon>
        <taxon>Copelata</taxon>
        <taxon>Oikopleuridae</taxon>
        <taxon>Oikopleura</taxon>
    </lineage>
</organism>
<dbReference type="PRINTS" id="PR00723">
    <property type="entry name" value="SUBTILISIN"/>
</dbReference>
<dbReference type="InterPro" id="IPR034182">
    <property type="entry name" value="Kexin/furin"/>
</dbReference>
<dbReference type="InterPro" id="IPR022398">
    <property type="entry name" value="Peptidase_S8_His-AS"/>
</dbReference>
<dbReference type="SUPFAM" id="SSF49785">
    <property type="entry name" value="Galactose-binding domain-like"/>
    <property type="match status" value="1"/>
</dbReference>
<keyword evidence="11" id="KW-1185">Reference proteome</keyword>
<keyword evidence="6" id="KW-1015">Disulfide bond</keyword>
<feature type="active site" description="Charge relay system" evidence="7">
    <location>
        <position position="244"/>
    </location>
</feature>
<sequence length="747" mass="83859">MIFKLLLLFISIFAERYVVELSGEAEVEKLQQLGLTVKKAKFENFYFVEKSRGRSKRDAESLEEILAREKDVLDFDLEEPLIRTKRGEERILTDRKYGRRPAMRRVSRVNEETEIIPNSFTEGPVDLLEQETLSPYTYPLYDSSTFPPDDQSSCTQHCDNIADLYEQVLCIYTANCSPNGDYSTSSVDTTENEYWPRPPLEQVHNTSLFNDPSFKNQWRIGRHNIEAAWKKGYTGKGVKVVVADDGLERTHHDLEPNYSPEISTDLNGNDSDPSPEIFDKFNGNKCPICTDSNSWMCDRRNCPNHGTKCAGIIAAKANNNECIVGVAHEANIGGIRMLDGTIRDETEADALTHRQDLVDIYSNSWGPDDTGYMMDGPRVLGSAALAQGTRDGRGGKGSIFVWGSGNGAGRGDDCGADGYAGSMYTITFAAATHFGQPPSYSEKCSAVMSTIYSNTGDNGLAGATEICTTSINNTCEQDFGGTSAVAPFGAGIIALGLQANPSLSWRDVQHIVVRSSKKSIESSGHHFRLDERKVNWQQNDAGFWTSESFGFGLLDALKFIETAERWPSVIGEQRHCKLDWPPKNTPYNATGEFDKDPRRRPREEFTAKTTHLFVTDHMSDCPFFLEHVVVSVKIRYPYKRGNLKIELRSPRDKVVSTLLDYRPNDEAANIGLKSQQNRHLNGWKMSSVQFWGEQPRGAWILSIKERQKLPRKRFANHGTHQNGDPKREIISWSLDLYGTHEQPPVNL</sequence>
<feature type="chain" id="PRO_5046218317" evidence="8">
    <location>
        <begin position="17"/>
        <end position="747"/>
    </location>
</feature>
<evidence type="ECO:0000256" key="4">
    <source>
        <dbReference type="ARBA" id="ARBA00022801"/>
    </source>
</evidence>
<dbReference type="SUPFAM" id="SSF52743">
    <property type="entry name" value="Subtilisin-like"/>
    <property type="match status" value="1"/>
</dbReference>
<proteinExistence type="inferred from homology"/>
<dbReference type="InterPro" id="IPR015500">
    <property type="entry name" value="Peptidase_S8_subtilisin-rel"/>
</dbReference>
<keyword evidence="4 7" id="KW-0378">Hydrolase</keyword>
<feature type="active site" description="Charge relay system" evidence="7">
    <location>
        <position position="305"/>
    </location>
</feature>
<dbReference type="PROSITE" id="PS00137">
    <property type="entry name" value="SUBTILASE_HIS"/>
    <property type="match status" value="1"/>
</dbReference>
<evidence type="ECO:0000313" key="10">
    <source>
        <dbReference type="EMBL" id="CAG5105745.1"/>
    </source>
</evidence>
<dbReference type="Pfam" id="PF01483">
    <property type="entry name" value="P_proprotein"/>
    <property type="match status" value="1"/>
</dbReference>
<dbReference type="PROSITE" id="PS51892">
    <property type="entry name" value="SUBTILASE"/>
    <property type="match status" value="1"/>
</dbReference>
<dbReference type="EMBL" id="OU015566">
    <property type="protein sequence ID" value="CAG5105745.1"/>
    <property type="molecule type" value="Genomic_DNA"/>
</dbReference>
<dbReference type="InterPro" id="IPR000209">
    <property type="entry name" value="Peptidase_S8/S53_dom"/>
</dbReference>
<evidence type="ECO:0000259" key="9">
    <source>
        <dbReference type="PROSITE" id="PS51829"/>
    </source>
</evidence>
<accession>A0ABN7SW79</accession>
<evidence type="ECO:0000313" key="11">
    <source>
        <dbReference type="Proteomes" id="UP001158576"/>
    </source>
</evidence>
<dbReference type="PANTHER" id="PTHR42884">
    <property type="entry name" value="PROPROTEIN CONVERTASE SUBTILISIN/KEXIN-RELATED"/>
    <property type="match status" value="1"/>
</dbReference>
<dbReference type="CDD" id="cd04059">
    <property type="entry name" value="Peptidases_S8_Protein_convertases_Kexins_Furin-like"/>
    <property type="match status" value="1"/>
</dbReference>
<evidence type="ECO:0000256" key="5">
    <source>
        <dbReference type="ARBA" id="ARBA00022825"/>
    </source>
</evidence>
<name>A0ABN7SW79_OIKDI</name>
<evidence type="ECO:0000256" key="1">
    <source>
        <dbReference type="ARBA" id="ARBA00022670"/>
    </source>
</evidence>
<evidence type="ECO:0000256" key="6">
    <source>
        <dbReference type="ARBA" id="ARBA00023157"/>
    </source>
</evidence>
<evidence type="ECO:0000256" key="2">
    <source>
        <dbReference type="ARBA" id="ARBA00022685"/>
    </source>
</evidence>
<feature type="domain" description="P/Homo B" evidence="9">
    <location>
        <begin position="570"/>
        <end position="742"/>
    </location>
</feature>
<gene>
    <name evidence="10" type="ORF">OKIOD_LOCUS11180</name>
</gene>
<dbReference type="InterPro" id="IPR002884">
    <property type="entry name" value="P_dom"/>
</dbReference>
<keyword evidence="3 8" id="KW-0732">Signal</keyword>
<dbReference type="Gene3D" id="2.60.120.260">
    <property type="entry name" value="Galactose-binding domain-like"/>
    <property type="match status" value="1"/>
</dbReference>
<keyword evidence="5 7" id="KW-0720">Serine protease</keyword>
<evidence type="ECO:0000256" key="3">
    <source>
        <dbReference type="ARBA" id="ARBA00022729"/>
    </source>
</evidence>
<dbReference type="PANTHER" id="PTHR42884:SF23">
    <property type="entry name" value="FURIN-LIKE PROTEASE 2"/>
    <property type="match status" value="1"/>
</dbReference>
<comment type="similarity">
    <text evidence="7">Belongs to the peptidase S8 family.</text>
</comment>
<dbReference type="InterPro" id="IPR036852">
    <property type="entry name" value="Peptidase_S8/S53_dom_sf"/>
</dbReference>
<reference evidence="10 11" key="1">
    <citation type="submission" date="2021-04" db="EMBL/GenBank/DDBJ databases">
        <authorList>
            <person name="Bliznina A."/>
        </authorList>
    </citation>
    <scope>NUCLEOTIDE SEQUENCE [LARGE SCALE GENOMIC DNA]</scope>
</reference>
<evidence type="ECO:0000256" key="7">
    <source>
        <dbReference type="PROSITE-ProRule" id="PRU01240"/>
    </source>
</evidence>
<keyword evidence="1 7" id="KW-0645">Protease</keyword>